<accession>A0A918ZQX4</accession>
<evidence type="ECO:0000313" key="1">
    <source>
        <dbReference type="EMBL" id="GHE64061.1"/>
    </source>
</evidence>
<keyword evidence="2" id="KW-1185">Reference proteome</keyword>
<gene>
    <name evidence="1" type="ORF">GCM10017771_87530</name>
</gene>
<reference evidence="1" key="2">
    <citation type="submission" date="2020-09" db="EMBL/GenBank/DDBJ databases">
        <authorList>
            <person name="Sun Q."/>
            <person name="Zhou Y."/>
        </authorList>
    </citation>
    <scope>NUCLEOTIDE SEQUENCE</scope>
    <source>
        <strain evidence="1">CGMCC 4.7403</strain>
    </source>
</reference>
<protein>
    <submittedName>
        <fullName evidence="1">Uncharacterized protein</fullName>
    </submittedName>
</protein>
<dbReference type="Proteomes" id="UP000603227">
    <property type="component" value="Unassembled WGS sequence"/>
</dbReference>
<dbReference type="EMBL" id="BNAT01000058">
    <property type="protein sequence ID" value="GHE64061.1"/>
    <property type="molecule type" value="Genomic_DNA"/>
</dbReference>
<organism evidence="1 2">
    <name type="scientific">Streptomyces capitiformicae</name>
    <dbReference type="NCBI Taxonomy" id="2014920"/>
    <lineage>
        <taxon>Bacteria</taxon>
        <taxon>Bacillati</taxon>
        <taxon>Actinomycetota</taxon>
        <taxon>Actinomycetes</taxon>
        <taxon>Kitasatosporales</taxon>
        <taxon>Streptomycetaceae</taxon>
        <taxon>Streptomyces</taxon>
    </lineage>
</organism>
<dbReference type="RefSeq" id="WP_189787988.1">
    <property type="nucleotide sequence ID" value="NZ_BNAT01000058.1"/>
</dbReference>
<proteinExistence type="predicted"/>
<evidence type="ECO:0000313" key="2">
    <source>
        <dbReference type="Proteomes" id="UP000603227"/>
    </source>
</evidence>
<name>A0A918ZQX4_9ACTN</name>
<dbReference type="AlphaFoldDB" id="A0A918ZQX4"/>
<sequence length="167" mass="19089">MEITEEEYRELAELDRIRSNNPVLDAWLQGRRQEFPAWARQHDGDWDFTPGSLDRLEALVRSRYAGSDQAWEERGSDFLQTAAWYVGEVHNRACGTQWQYHPDSVSVDPTMAPFVILPFDRLFDFEDEDGIDSDARPSYTPVNRLCGILDADGGSLVGDLDIYSPED</sequence>
<reference evidence="1" key="1">
    <citation type="journal article" date="2014" name="Int. J. Syst. Evol. Microbiol.">
        <title>Complete genome sequence of Corynebacterium casei LMG S-19264T (=DSM 44701T), isolated from a smear-ripened cheese.</title>
        <authorList>
            <consortium name="US DOE Joint Genome Institute (JGI-PGF)"/>
            <person name="Walter F."/>
            <person name="Albersmeier A."/>
            <person name="Kalinowski J."/>
            <person name="Ruckert C."/>
        </authorList>
    </citation>
    <scope>NUCLEOTIDE SEQUENCE</scope>
    <source>
        <strain evidence="1">CGMCC 4.7403</strain>
    </source>
</reference>
<comment type="caution">
    <text evidence="1">The sequence shown here is derived from an EMBL/GenBank/DDBJ whole genome shotgun (WGS) entry which is preliminary data.</text>
</comment>